<dbReference type="EMBL" id="JACHJR010000001">
    <property type="protein sequence ID" value="MBB4946838.1"/>
    <property type="molecule type" value="Genomic_DNA"/>
</dbReference>
<evidence type="ECO:0000313" key="1">
    <source>
        <dbReference type="EMBL" id="MBB4946838.1"/>
    </source>
</evidence>
<reference evidence="1 2" key="1">
    <citation type="submission" date="2020-08" db="EMBL/GenBank/DDBJ databases">
        <title>Sequencing the genomes of 1000 actinobacteria strains.</title>
        <authorList>
            <person name="Klenk H.-P."/>
        </authorList>
    </citation>
    <scope>NUCLEOTIDE SEQUENCE [LARGE SCALE GENOMIC DNA]</scope>
    <source>
        <strain evidence="1 2">DSM 44786</strain>
    </source>
</reference>
<organism evidence="1 2">
    <name type="scientific">Kitasatospora gansuensis</name>
    <dbReference type="NCBI Taxonomy" id="258050"/>
    <lineage>
        <taxon>Bacteria</taxon>
        <taxon>Bacillati</taxon>
        <taxon>Actinomycetota</taxon>
        <taxon>Actinomycetes</taxon>
        <taxon>Kitasatosporales</taxon>
        <taxon>Streptomycetaceae</taxon>
        <taxon>Kitasatospora</taxon>
    </lineage>
</organism>
<evidence type="ECO:0000313" key="2">
    <source>
        <dbReference type="Proteomes" id="UP000573327"/>
    </source>
</evidence>
<keyword evidence="2" id="KW-1185">Reference proteome</keyword>
<dbReference type="AlphaFoldDB" id="A0A7W7SBK1"/>
<accession>A0A7W7SBK1</accession>
<comment type="caution">
    <text evidence="1">The sequence shown here is derived from an EMBL/GenBank/DDBJ whole genome shotgun (WGS) entry which is preliminary data.</text>
</comment>
<proteinExistence type="predicted"/>
<protein>
    <submittedName>
        <fullName evidence="1">Uncharacterized protein</fullName>
    </submittedName>
</protein>
<dbReference type="RefSeq" id="WP_184914105.1">
    <property type="nucleotide sequence ID" value="NZ_JACHJR010000001.1"/>
</dbReference>
<name>A0A7W7SBK1_9ACTN</name>
<gene>
    <name evidence="1" type="ORF">F4556_002373</name>
</gene>
<sequence>MSGWTEEGEARPQPVGDALDALGITAALGPDELLAGAVVLLKVLQPDGAVRLSLTHSDGLGWIERAGMLHLAEHIETTSALAGD</sequence>
<dbReference type="Proteomes" id="UP000573327">
    <property type="component" value="Unassembled WGS sequence"/>
</dbReference>